<comment type="caution">
    <text evidence="1">The sequence shown here is derived from an EMBL/GenBank/DDBJ whole genome shotgun (WGS) entry which is preliminary data.</text>
</comment>
<organism evidence="1 2">
    <name type="scientific">Tumebacillus amylolyticus</name>
    <dbReference type="NCBI Taxonomy" id="2801339"/>
    <lineage>
        <taxon>Bacteria</taxon>
        <taxon>Bacillati</taxon>
        <taxon>Bacillota</taxon>
        <taxon>Bacilli</taxon>
        <taxon>Bacillales</taxon>
        <taxon>Alicyclobacillaceae</taxon>
        <taxon>Tumebacillus</taxon>
    </lineage>
</organism>
<name>A0ABS1J4B5_9BACL</name>
<dbReference type="EMBL" id="JAEQNB010000001">
    <property type="protein sequence ID" value="MBL0385111.1"/>
    <property type="molecule type" value="Genomic_DNA"/>
</dbReference>
<evidence type="ECO:0000313" key="2">
    <source>
        <dbReference type="Proteomes" id="UP000602284"/>
    </source>
</evidence>
<proteinExistence type="predicted"/>
<gene>
    <name evidence="1" type="ORF">JJB07_00505</name>
</gene>
<dbReference type="Proteomes" id="UP000602284">
    <property type="component" value="Unassembled WGS sequence"/>
</dbReference>
<evidence type="ECO:0008006" key="3">
    <source>
        <dbReference type="Google" id="ProtNLM"/>
    </source>
</evidence>
<dbReference type="RefSeq" id="WP_201630235.1">
    <property type="nucleotide sequence ID" value="NZ_JAEQNB010000001.1"/>
</dbReference>
<keyword evidence="2" id="KW-1185">Reference proteome</keyword>
<accession>A0ABS1J4B5</accession>
<sequence>MHIISTFAHLEDFKMSNNLPMELADTIEAEFQFLMQAFSSEATLDEVSLDEHYIRFFVLEEDREFFTLISSLISPPFIGPLMYRKPEYVEILSSGQTEVCKLCYLLDSECFVFLYALNTEKIAAWIREHIERAEN</sequence>
<reference evidence="1 2" key="1">
    <citation type="submission" date="2021-01" db="EMBL/GenBank/DDBJ databases">
        <title>Tumebacillus sp. strain ITR2 16S ribosomal RNA gene Genome sequencing and assembly.</title>
        <authorList>
            <person name="Kang M."/>
        </authorList>
    </citation>
    <scope>NUCLEOTIDE SEQUENCE [LARGE SCALE GENOMIC DNA]</scope>
    <source>
        <strain evidence="1 2">ITR2</strain>
    </source>
</reference>
<protein>
    <recommendedName>
        <fullName evidence="3">SMI1/KNR4 family protein</fullName>
    </recommendedName>
</protein>
<evidence type="ECO:0000313" key="1">
    <source>
        <dbReference type="EMBL" id="MBL0385111.1"/>
    </source>
</evidence>